<evidence type="ECO:0000313" key="14">
    <source>
        <dbReference type="Proteomes" id="UP000887568"/>
    </source>
</evidence>
<dbReference type="Gene3D" id="1.20.1070.10">
    <property type="entry name" value="Rhodopsin 7-helix transmembrane proteins"/>
    <property type="match status" value="1"/>
</dbReference>
<feature type="compositionally biased region" description="Polar residues" evidence="10">
    <location>
        <begin position="272"/>
        <end position="287"/>
    </location>
</feature>
<keyword evidence="8 9" id="KW-0807">Transducer</keyword>
<sequence length="400" mass="44317">MDASTNITSTPPIDPPARSGWPLPVQIVFGVIASGATLVTLLGNASVVLAFTRTRRLHTYANIYIVSLALTDFFGEFSAVPLRLNWVLGYWPDGLGDIGCTARNWSGTYFYHLGYLLVLVISLDRYFSVAYPIRHLTYRSTKVALCVISGAVAIVIVLWTPFFTYWEFVYDGDFRRVQGLCYPLYLSNIYVTVGAICTQTWLPILLMVTVYVKVYRIARGAISRKTIRISESKAMTSASSNAGLESVDIKICETAARVNPSFEPDDKDLASDPSSSGQNRVSANAHGSRTVMPDSESGIADNGPIRKEALSKLKKNQEKKALRTLTPIFISFMVSGLPWAIIAIVYVFCQTCSPTIVNESAVFLARTSSTMNPFCYAAVNPLYRQYFLKIVGAKNRRKQR</sequence>
<evidence type="ECO:0000256" key="7">
    <source>
        <dbReference type="ARBA" id="ARBA00023170"/>
    </source>
</evidence>
<dbReference type="AlphaFoldDB" id="A0A913Z0K9"/>
<evidence type="ECO:0000256" key="1">
    <source>
        <dbReference type="ARBA" id="ARBA00004651"/>
    </source>
</evidence>
<dbReference type="PROSITE" id="PS50262">
    <property type="entry name" value="G_PROTEIN_RECEP_F1_2"/>
    <property type="match status" value="1"/>
</dbReference>
<dbReference type="PANTHER" id="PTHR24248">
    <property type="entry name" value="ADRENERGIC RECEPTOR-RELATED G-PROTEIN COUPLED RECEPTOR"/>
    <property type="match status" value="1"/>
</dbReference>
<evidence type="ECO:0000313" key="13">
    <source>
        <dbReference type="EnsemblMetazoa" id="XP_038044205.1"/>
    </source>
</evidence>
<feature type="transmembrane region" description="Helical" evidence="11">
    <location>
        <begin position="324"/>
        <end position="348"/>
    </location>
</feature>
<proteinExistence type="inferred from homology"/>
<keyword evidence="3 9" id="KW-0812">Transmembrane</keyword>
<feature type="transmembrane region" description="Helical" evidence="11">
    <location>
        <begin position="63"/>
        <end position="82"/>
    </location>
</feature>
<keyword evidence="14" id="KW-1185">Reference proteome</keyword>
<protein>
    <recommendedName>
        <fullName evidence="12">G-protein coupled receptors family 1 profile domain-containing protein</fullName>
    </recommendedName>
</protein>
<dbReference type="Pfam" id="PF00001">
    <property type="entry name" value="7tm_1"/>
    <property type="match status" value="1"/>
</dbReference>
<dbReference type="GeneID" id="119718858"/>
<comment type="subcellular location">
    <subcellularLocation>
        <location evidence="1">Cell membrane</location>
        <topology evidence="1">Multi-pass membrane protein</topology>
    </subcellularLocation>
</comment>
<dbReference type="PRINTS" id="PR00237">
    <property type="entry name" value="GPCRRHODOPSN"/>
</dbReference>
<comment type="similarity">
    <text evidence="9">Belongs to the G-protein coupled receptor 1 family.</text>
</comment>
<feature type="transmembrane region" description="Helical" evidence="11">
    <location>
        <begin position="189"/>
        <end position="215"/>
    </location>
</feature>
<dbReference type="RefSeq" id="XP_038044205.1">
    <property type="nucleotide sequence ID" value="XM_038188277.1"/>
</dbReference>
<reference evidence="13" key="1">
    <citation type="submission" date="2022-11" db="UniProtKB">
        <authorList>
            <consortium name="EnsemblMetazoa"/>
        </authorList>
    </citation>
    <scope>IDENTIFICATION</scope>
</reference>
<dbReference type="InterPro" id="IPR017452">
    <property type="entry name" value="GPCR_Rhodpsn_7TM"/>
</dbReference>
<dbReference type="OMA" id="DIGCTAR"/>
<evidence type="ECO:0000259" key="12">
    <source>
        <dbReference type="PROSITE" id="PS50262"/>
    </source>
</evidence>
<evidence type="ECO:0000256" key="10">
    <source>
        <dbReference type="SAM" id="MobiDB-lite"/>
    </source>
</evidence>
<dbReference type="GO" id="GO:0005886">
    <property type="term" value="C:plasma membrane"/>
    <property type="evidence" value="ECO:0007669"/>
    <property type="project" value="UniProtKB-SubCell"/>
</dbReference>
<evidence type="ECO:0000256" key="11">
    <source>
        <dbReference type="SAM" id="Phobius"/>
    </source>
</evidence>
<evidence type="ECO:0000256" key="6">
    <source>
        <dbReference type="ARBA" id="ARBA00023136"/>
    </source>
</evidence>
<keyword evidence="7 9" id="KW-0675">Receptor</keyword>
<evidence type="ECO:0000256" key="9">
    <source>
        <dbReference type="RuleBase" id="RU000688"/>
    </source>
</evidence>
<feature type="transmembrane region" description="Helical" evidence="11">
    <location>
        <begin position="27"/>
        <end position="51"/>
    </location>
</feature>
<dbReference type="Proteomes" id="UP000887568">
    <property type="component" value="Unplaced"/>
</dbReference>
<feature type="domain" description="G-protein coupled receptors family 1 profile" evidence="12">
    <location>
        <begin position="43"/>
        <end position="376"/>
    </location>
</feature>
<feature type="transmembrane region" description="Helical" evidence="11">
    <location>
        <begin position="143"/>
        <end position="166"/>
    </location>
</feature>
<evidence type="ECO:0000256" key="3">
    <source>
        <dbReference type="ARBA" id="ARBA00022692"/>
    </source>
</evidence>
<evidence type="ECO:0000256" key="2">
    <source>
        <dbReference type="ARBA" id="ARBA00022475"/>
    </source>
</evidence>
<feature type="transmembrane region" description="Helical" evidence="11">
    <location>
        <begin position="109"/>
        <end position="131"/>
    </location>
</feature>
<dbReference type="SUPFAM" id="SSF81321">
    <property type="entry name" value="Family A G protein-coupled receptor-like"/>
    <property type="match status" value="1"/>
</dbReference>
<keyword evidence="6 11" id="KW-0472">Membrane</keyword>
<feature type="region of interest" description="Disordered" evidence="10">
    <location>
        <begin position="260"/>
        <end position="302"/>
    </location>
</feature>
<dbReference type="PROSITE" id="PS00237">
    <property type="entry name" value="G_PROTEIN_RECEP_F1_1"/>
    <property type="match status" value="1"/>
</dbReference>
<keyword evidence="5 9" id="KW-0297">G-protein coupled receptor</keyword>
<dbReference type="SMART" id="SM01381">
    <property type="entry name" value="7TM_GPCR_Srsx"/>
    <property type="match status" value="1"/>
</dbReference>
<name>A0A913Z0K9_PATMI</name>
<evidence type="ECO:0000256" key="4">
    <source>
        <dbReference type="ARBA" id="ARBA00022989"/>
    </source>
</evidence>
<keyword evidence="2" id="KW-1003">Cell membrane</keyword>
<dbReference type="InterPro" id="IPR000276">
    <property type="entry name" value="GPCR_Rhodpsn"/>
</dbReference>
<dbReference type="GO" id="GO:0004930">
    <property type="term" value="F:G protein-coupled receptor activity"/>
    <property type="evidence" value="ECO:0007669"/>
    <property type="project" value="UniProtKB-KW"/>
</dbReference>
<evidence type="ECO:0000256" key="8">
    <source>
        <dbReference type="ARBA" id="ARBA00023224"/>
    </source>
</evidence>
<dbReference type="EnsemblMetazoa" id="XM_038188277.1">
    <property type="protein sequence ID" value="XP_038044205.1"/>
    <property type="gene ID" value="LOC119718858"/>
</dbReference>
<evidence type="ECO:0000256" key="5">
    <source>
        <dbReference type="ARBA" id="ARBA00023040"/>
    </source>
</evidence>
<keyword evidence="4 11" id="KW-1133">Transmembrane helix</keyword>
<organism evidence="13 14">
    <name type="scientific">Patiria miniata</name>
    <name type="common">Bat star</name>
    <name type="synonym">Asterina miniata</name>
    <dbReference type="NCBI Taxonomy" id="46514"/>
    <lineage>
        <taxon>Eukaryota</taxon>
        <taxon>Metazoa</taxon>
        <taxon>Echinodermata</taxon>
        <taxon>Eleutherozoa</taxon>
        <taxon>Asterozoa</taxon>
        <taxon>Asteroidea</taxon>
        <taxon>Valvatacea</taxon>
        <taxon>Valvatida</taxon>
        <taxon>Asterinidae</taxon>
        <taxon>Patiria</taxon>
    </lineage>
</organism>
<accession>A0A913Z0K9</accession>
<dbReference type="OrthoDB" id="2105199at2759"/>